<dbReference type="InterPro" id="IPR008754">
    <property type="entry name" value="Peptidase_M43"/>
</dbReference>
<accession>A0A926XY87</accession>
<dbReference type="InterPro" id="IPR024079">
    <property type="entry name" value="MetalloPept_cat_dom_sf"/>
</dbReference>
<dbReference type="Pfam" id="PF20009">
    <property type="entry name" value="GEVED"/>
    <property type="match status" value="1"/>
</dbReference>
<evidence type="ECO:0000313" key="4">
    <source>
        <dbReference type="Proteomes" id="UP000598820"/>
    </source>
</evidence>
<feature type="domain" description="GEVED" evidence="2">
    <location>
        <begin position="405"/>
        <end position="481"/>
    </location>
</feature>
<evidence type="ECO:0000259" key="1">
    <source>
        <dbReference type="Pfam" id="PF05572"/>
    </source>
</evidence>
<dbReference type="InterPro" id="IPR045474">
    <property type="entry name" value="GEVED"/>
</dbReference>
<name>A0A926XY87_9BACT</name>
<dbReference type="EMBL" id="JACWZY010000004">
    <property type="protein sequence ID" value="MBD2700262.1"/>
    <property type="molecule type" value="Genomic_DNA"/>
</dbReference>
<comment type="caution">
    <text evidence="3">The sequence shown here is derived from an EMBL/GenBank/DDBJ whole genome shotgun (WGS) entry which is preliminary data.</text>
</comment>
<feature type="domain" description="Peptidase M43 pregnancy-associated plasma-A" evidence="1">
    <location>
        <begin position="214"/>
        <end position="311"/>
    </location>
</feature>
<proteinExistence type="predicted"/>
<protein>
    <recommendedName>
        <fullName evidence="5">Peptidase M43 pregnancy-associated plasma-A domain-containing protein</fullName>
    </recommendedName>
</protein>
<evidence type="ECO:0000259" key="2">
    <source>
        <dbReference type="Pfam" id="PF20009"/>
    </source>
</evidence>
<sequence length="558" mass="59903">MSHIFFQTRTLIRFLLLITSILASYLASYAQKPVPVCGTDYLGLVRTLRQASTTPDKAQTSSAPASATYTIPVVFVVYHTGEEVGVGSNVSQANIQGALDEMNRKFAGTNSGGSGIDTKIRFVLAKRMPNCTEFNGIYRINASSFPDYSSQGVTSFDNAFALAKAFPPFQRSQPNDFLTIRVVRAMPFAAGFAQMGGGDIFVVSDGVDGSPGNGLLAHEMGHVLSLYHTFEGSSLVSGQYTCPPNANPLTQGDRVADTDPHKNNDFTCTPTDPNTCTGTNYGATLADNLMNYTCFRKFTQGQITKMRDFLADQLPGLTTSVFTQPPTSADVLVTASCSISLGYPPTNYVTGISRVKFNTIDRFSETFPTGNNTGNYSDFSCGAKTTVLPNTSYPFSLTTNSNQQKIYIDFNNDGNFNETNELVFSTSSSVSSGNILIPATAVTNVYLRMRVVVDPGSTAPTACNLPGAPTVGCGEIEDYGILISAPCTQMYTLKSGQWNDPTVWSCNRVPTQTDVTRVSTGHTISVSTSTATARRVIYQTGGRVTFSAAGRLSIVNTL</sequence>
<dbReference type="RefSeq" id="WP_190886128.1">
    <property type="nucleotide sequence ID" value="NZ_JACWZY010000004.1"/>
</dbReference>
<dbReference type="GO" id="GO:0008237">
    <property type="term" value="F:metallopeptidase activity"/>
    <property type="evidence" value="ECO:0007669"/>
    <property type="project" value="InterPro"/>
</dbReference>
<gene>
    <name evidence="3" type="ORF">IC229_06435</name>
</gene>
<evidence type="ECO:0008006" key="5">
    <source>
        <dbReference type="Google" id="ProtNLM"/>
    </source>
</evidence>
<keyword evidence="4" id="KW-1185">Reference proteome</keyword>
<reference evidence="3" key="1">
    <citation type="submission" date="2020-09" db="EMBL/GenBank/DDBJ databases">
        <authorList>
            <person name="Kim M.K."/>
        </authorList>
    </citation>
    <scope>NUCLEOTIDE SEQUENCE</scope>
    <source>
        <strain evidence="3">BT702</strain>
    </source>
</reference>
<dbReference type="Gene3D" id="3.40.390.10">
    <property type="entry name" value="Collagenase (Catalytic Domain)"/>
    <property type="match status" value="1"/>
</dbReference>
<evidence type="ECO:0000313" key="3">
    <source>
        <dbReference type="EMBL" id="MBD2700262.1"/>
    </source>
</evidence>
<dbReference type="AlphaFoldDB" id="A0A926XY87"/>
<dbReference type="Proteomes" id="UP000598820">
    <property type="component" value="Unassembled WGS sequence"/>
</dbReference>
<dbReference type="Pfam" id="PF05572">
    <property type="entry name" value="Peptidase_M43"/>
    <property type="match status" value="1"/>
</dbReference>
<organism evidence="3 4">
    <name type="scientific">Spirosoma profusum</name>
    <dbReference type="NCBI Taxonomy" id="2771354"/>
    <lineage>
        <taxon>Bacteria</taxon>
        <taxon>Pseudomonadati</taxon>
        <taxon>Bacteroidota</taxon>
        <taxon>Cytophagia</taxon>
        <taxon>Cytophagales</taxon>
        <taxon>Cytophagaceae</taxon>
        <taxon>Spirosoma</taxon>
    </lineage>
</organism>
<dbReference type="SUPFAM" id="SSF55486">
    <property type="entry name" value="Metalloproteases ('zincins'), catalytic domain"/>
    <property type="match status" value="1"/>
</dbReference>